<name>A0A6N9JSF4_9FIRM</name>
<dbReference type="Proteomes" id="UP000724058">
    <property type="component" value="Unassembled WGS sequence"/>
</dbReference>
<dbReference type="GO" id="GO:0006298">
    <property type="term" value="P:mismatch repair"/>
    <property type="evidence" value="ECO:0007669"/>
    <property type="project" value="TreeGrafter"/>
</dbReference>
<dbReference type="GO" id="GO:0009307">
    <property type="term" value="P:DNA restriction-modification system"/>
    <property type="evidence" value="ECO:0007669"/>
    <property type="project" value="InterPro"/>
</dbReference>
<evidence type="ECO:0000256" key="4">
    <source>
        <dbReference type="ARBA" id="ARBA00022679"/>
    </source>
</evidence>
<reference evidence="8 10" key="1">
    <citation type="journal article" date="2019" name="Nat. Med.">
        <title>A library of human gut bacterial isolates paired with longitudinal multiomics data enables mechanistic microbiome research.</title>
        <authorList>
            <person name="Poyet M."/>
            <person name="Groussin M."/>
            <person name="Gibbons S.M."/>
            <person name="Avila-Pacheco J."/>
            <person name="Jiang X."/>
            <person name="Kearney S.M."/>
            <person name="Perrotta A.R."/>
            <person name="Berdy B."/>
            <person name="Zhao S."/>
            <person name="Lieberman T.D."/>
            <person name="Swanson P.K."/>
            <person name="Smith M."/>
            <person name="Roesemann S."/>
            <person name="Alexander J.E."/>
            <person name="Rich S.A."/>
            <person name="Livny J."/>
            <person name="Vlamakis H."/>
            <person name="Clish C."/>
            <person name="Bullock K."/>
            <person name="Deik A."/>
            <person name="Scott J."/>
            <person name="Pierce K.A."/>
            <person name="Xavier R.J."/>
            <person name="Alm E.J."/>
        </authorList>
    </citation>
    <scope>NUCLEOTIDE SEQUENCE [LARGE SCALE GENOMIC DNA]</scope>
    <source>
        <strain evidence="8 10">BIOML-A1</strain>
    </source>
</reference>
<keyword evidence="5 7" id="KW-0949">S-adenosyl-L-methionine</keyword>
<dbReference type="EC" id="2.1.1.72" evidence="2 7"/>
<keyword evidence="3 7" id="KW-0489">Methyltransferase</keyword>
<evidence type="ECO:0000256" key="7">
    <source>
        <dbReference type="RuleBase" id="RU361257"/>
    </source>
</evidence>
<keyword evidence="4 7" id="KW-0808">Transferase</keyword>
<evidence type="ECO:0000256" key="1">
    <source>
        <dbReference type="ARBA" id="ARBA00006594"/>
    </source>
</evidence>
<dbReference type="NCBIfam" id="TIGR00571">
    <property type="entry name" value="dam"/>
    <property type="match status" value="1"/>
</dbReference>
<dbReference type="InterPro" id="IPR012263">
    <property type="entry name" value="M_m6A_EcoRV"/>
</dbReference>
<dbReference type="InterPro" id="IPR002052">
    <property type="entry name" value="DNA_methylase_N6_adenine_CS"/>
</dbReference>
<dbReference type="InterPro" id="IPR023095">
    <property type="entry name" value="Ade_MeTrfase_dom_2"/>
</dbReference>
<evidence type="ECO:0000256" key="3">
    <source>
        <dbReference type="ARBA" id="ARBA00022603"/>
    </source>
</evidence>
<dbReference type="CDD" id="cd02440">
    <property type="entry name" value="AdoMet_MTases"/>
    <property type="match status" value="1"/>
</dbReference>
<dbReference type="GO" id="GO:0009007">
    <property type="term" value="F:site-specific DNA-methyltransferase (adenine-specific) activity"/>
    <property type="evidence" value="ECO:0007669"/>
    <property type="project" value="UniProtKB-UniRule"/>
</dbReference>
<comment type="catalytic activity">
    <reaction evidence="6 7">
        <text>a 2'-deoxyadenosine in DNA + S-adenosyl-L-methionine = an N(6)-methyl-2'-deoxyadenosine in DNA + S-adenosyl-L-homocysteine + H(+)</text>
        <dbReference type="Rhea" id="RHEA:15197"/>
        <dbReference type="Rhea" id="RHEA-COMP:12418"/>
        <dbReference type="Rhea" id="RHEA-COMP:12419"/>
        <dbReference type="ChEBI" id="CHEBI:15378"/>
        <dbReference type="ChEBI" id="CHEBI:57856"/>
        <dbReference type="ChEBI" id="CHEBI:59789"/>
        <dbReference type="ChEBI" id="CHEBI:90615"/>
        <dbReference type="ChEBI" id="CHEBI:90616"/>
        <dbReference type="EC" id="2.1.1.72"/>
    </reaction>
</comment>
<dbReference type="SUPFAM" id="SSF53335">
    <property type="entry name" value="S-adenosyl-L-methionine-dependent methyltransferases"/>
    <property type="match status" value="1"/>
</dbReference>
<evidence type="ECO:0000256" key="5">
    <source>
        <dbReference type="ARBA" id="ARBA00022691"/>
    </source>
</evidence>
<evidence type="ECO:0000256" key="2">
    <source>
        <dbReference type="ARBA" id="ARBA00011900"/>
    </source>
</evidence>
<reference evidence="9" key="2">
    <citation type="journal article" date="2020" name="Cell Host Microbe">
        <title>Functional and Genomic Variation between Human-Derived Isolates of Lachnospiraceae Reveals Inter- and Intra-Species Diversity.</title>
        <authorList>
            <person name="Sorbara M.T."/>
            <person name="Littmann E.R."/>
            <person name="Fontana E."/>
            <person name="Moody T.U."/>
            <person name="Kohout C.E."/>
            <person name="Gjonbalaj M."/>
            <person name="Eaton V."/>
            <person name="Seok R."/>
            <person name="Leiner I.M."/>
            <person name="Pamer E.G."/>
        </authorList>
    </citation>
    <scope>NUCLEOTIDE SEQUENCE</scope>
    <source>
        <strain evidence="9">MSK.10.16</strain>
    </source>
</reference>
<comment type="similarity">
    <text evidence="1 7">Belongs to the N(4)/N(6)-methyltransferase family.</text>
</comment>
<organism evidence="8 10">
    <name type="scientific">Dorea longicatena</name>
    <dbReference type="NCBI Taxonomy" id="88431"/>
    <lineage>
        <taxon>Bacteria</taxon>
        <taxon>Bacillati</taxon>
        <taxon>Bacillota</taxon>
        <taxon>Clostridia</taxon>
        <taxon>Lachnospirales</taxon>
        <taxon>Lachnospiraceae</taxon>
        <taxon>Dorea</taxon>
    </lineage>
</organism>
<dbReference type="Proteomes" id="UP000449249">
    <property type="component" value="Unassembled WGS sequence"/>
</dbReference>
<proteinExistence type="inferred from homology"/>
<dbReference type="Gene3D" id="3.40.50.150">
    <property type="entry name" value="Vaccinia Virus protein VP39"/>
    <property type="match status" value="1"/>
</dbReference>
<dbReference type="AlphaFoldDB" id="A0A6N9JSF4"/>
<evidence type="ECO:0000313" key="9">
    <source>
        <dbReference type="EMBL" id="NSE56856.1"/>
    </source>
</evidence>
<dbReference type="EMBL" id="JAAIOD010000002">
    <property type="protein sequence ID" value="NSE56856.1"/>
    <property type="molecule type" value="Genomic_DNA"/>
</dbReference>
<dbReference type="Gene3D" id="1.10.1020.10">
    <property type="entry name" value="Adenine-specific Methyltransferase, Domain 2"/>
    <property type="match status" value="1"/>
</dbReference>
<dbReference type="GO" id="GO:0032259">
    <property type="term" value="P:methylation"/>
    <property type="evidence" value="ECO:0007669"/>
    <property type="project" value="UniProtKB-KW"/>
</dbReference>
<evidence type="ECO:0000256" key="6">
    <source>
        <dbReference type="ARBA" id="ARBA00047942"/>
    </source>
</evidence>
<dbReference type="GO" id="GO:0043565">
    <property type="term" value="F:sequence-specific DNA binding"/>
    <property type="evidence" value="ECO:0007669"/>
    <property type="project" value="TreeGrafter"/>
</dbReference>
<dbReference type="PIRSF" id="PIRSF000398">
    <property type="entry name" value="M_m6A_EcoRV"/>
    <property type="match status" value="1"/>
</dbReference>
<comment type="caution">
    <text evidence="8">The sequence shown here is derived from an EMBL/GenBank/DDBJ whole genome shotgun (WGS) entry which is preliminary data.</text>
</comment>
<accession>A0A6N9JSF4</accession>
<reference evidence="9" key="3">
    <citation type="submission" date="2020-02" db="EMBL/GenBank/DDBJ databases">
        <authorList>
            <person name="Littmann E."/>
            <person name="Sorbara M."/>
        </authorList>
    </citation>
    <scope>NUCLEOTIDE SEQUENCE</scope>
    <source>
        <strain evidence="9">MSK.10.16</strain>
    </source>
</reference>
<dbReference type="PRINTS" id="PR00505">
    <property type="entry name" value="D12N6MTFRASE"/>
</dbReference>
<evidence type="ECO:0000313" key="8">
    <source>
        <dbReference type="EMBL" id="MZK09228.1"/>
    </source>
</evidence>
<dbReference type="PANTHER" id="PTHR30481">
    <property type="entry name" value="DNA ADENINE METHYLASE"/>
    <property type="match status" value="1"/>
</dbReference>
<sequence length="307" mass="36050">MRRNKMIQSPLNYTGGKYKLLPQILPLFPKDINCFVDLFCGGCNVGINVCAKKYVYNDSCEPLINLYSVMQTLDSASFIEKIETVIKRYGLSDVKLYGYDFYNCNSSDGLGVYNRDKYMKLRADFNALKERNVDYYVMLYVLIVYAFNNQIRFNRNGEFNLPPGKRDFNQKMHSKVENFIELLQNQNATFIHSDFREIEIDKLTDKDFVYVDPPYLITCAAYNEQGGWSEVDEEDLLQKLDDLSQRGIKFALSNVLESKGRENVLLRKWIESRPNYKMVDLNYSYNNANYQRQNKEQKTREILVVNY</sequence>
<dbReference type="GO" id="GO:1904047">
    <property type="term" value="F:S-adenosyl-L-methionine binding"/>
    <property type="evidence" value="ECO:0007669"/>
    <property type="project" value="TreeGrafter"/>
</dbReference>
<gene>
    <name evidence="9" type="ORF">G4332_01735</name>
    <name evidence="8" type="ORF">GT576_02435</name>
</gene>
<dbReference type="PROSITE" id="PS00092">
    <property type="entry name" value="N6_MTASE"/>
    <property type="match status" value="1"/>
</dbReference>
<dbReference type="EMBL" id="WWSH01000002">
    <property type="protein sequence ID" value="MZK09228.1"/>
    <property type="molecule type" value="Genomic_DNA"/>
</dbReference>
<protein>
    <recommendedName>
        <fullName evidence="2 7">Site-specific DNA-methyltransferase (adenine-specific)</fullName>
        <ecNumber evidence="2 7">2.1.1.72</ecNumber>
    </recommendedName>
</protein>
<dbReference type="InterPro" id="IPR012327">
    <property type="entry name" value="MeTrfase_D12"/>
</dbReference>
<evidence type="ECO:0000313" key="10">
    <source>
        <dbReference type="Proteomes" id="UP000449249"/>
    </source>
</evidence>
<dbReference type="InterPro" id="IPR029063">
    <property type="entry name" value="SAM-dependent_MTases_sf"/>
</dbReference>
<dbReference type="PANTHER" id="PTHR30481:SF3">
    <property type="entry name" value="DNA ADENINE METHYLASE"/>
    <property type="match status" value="1"/>
</dbReference>
<dbReference type="Pfam" id="PF02086">
    <property type="entry name" value="MethyltransfD12"/>
    <property type="match status" value="1"/>
</dbReference>